<keyword evidence="1" id="KW-0433">Leucine-rich repeat</keyword>
<reference evidence="4" key="1">
    <citation type="journal article" date="2013" name="Genetics">
        <title>The draft genome and transcriptome of Panagrellus redivivus are shaped by the harsh demands of a free-living lifestyle.</title>
        <authorList>
            <person name="Srinivasan J."/>
            <person name="Dillman A.R."/>
            <person name="Macchietto M.G."/>
            <person name="Heikkinen L."/>
            <person name="Lakso M."/>
            <person name="Fracchia K.M."/>
            <person name="Antoshechkin I."/>
            <person name="Mortazavi A."/>
            <person name="Wong G."/>
            <person name="Sternberg P.W."/>
        </authorList>
    </citation>
    <scope>NUCLEOTIDE SEQUENCE [LARGE SCALE GENOMIC DNA]</scope>
    <source>
        <strain evidence="4">MT8872</strain>
    </source>
</reference>
<dbReference type="InterPro" id="IPR032675">
    <property type="entry name" value="LRR_dom_sf"/>
</dbReference>
<reference evidence="5" key="2">
    <citation type="submission" date="2020-10" db="UniProtKB">
        <authorList>
            <consortium name="WormBaseParasite"/>
        </authorList>
    </citation>
    <scope>IDENTIFICATION</scope>
</reference>
<dbReference type="InterPro" id="IPR001611">
    <property type="entry name" value="Leu-rich_rpt"/>
</dbReference>
<dbReference type="InterPro" id="IPR050333">
    <property type="entry name" value="SLRP"/>
</dbReference>
<dbReference type="AlphaFoldDB" id="A0A7E5A1C4"/>
<dbReference type="InterPro" id="IPR003591">
    <property type="entry name" value="Leu-rich_rpt_typical-subtyp"/>
</dbReference>
<evidence type="ECO:0000256" key="2">
    <source>
        <dbReference type="ARBA" id="ARBA00022737"/>
    </source>
</evidence>
<keyword evidence="4" id="KW-1185">Reference proteome</keyword>
<protein>
    <submittedName>
        <fullName evidence="5">TIR domain-containing protein</fullName>
    </submittedName>
</protein>
<keyword evidence="3" id="KW-0732">Signal</keyword>
<organism evidence="4 5">
    <name type="scientific">Panagrellus redivivus</name>
    <name type="common">Microworm</name>
    <dbReference type="NCBI Taxonomy" id="6233"/>
    <lineage>
        <taxon>Eukaryota</taxon>
        <taxon>Metazoa</taxon>
        <taxon>Ecdysozoa</taxon>
        <taxon>Nematoda</taxon>
        <taxon>Chromadorea</taxon>
        <taxon>Rhabditida</taxon>
        <taxon>Tylenchina</taxon>
        <taxon>Panagrolaimomorpha</taxon>
        <taxon>Panagrolaimoidea</taxon>
        <taxon>Panagrolaimidae</taxon>
        <taxon>Panagrellus</taxon>
    </lineage>
</organism>
<dbReference type="SUPFAM" id="SSF52058">
    <property type="entry name" value="L domain-like"/>
    <property type="match status" value="1"/>
</dbReference>
<dbReference type="Proteomes" id="UP000492821">
    <property type="component" value="Unassembled WGS sequence"/>
</dbReference>
<keyword evidence="2" id="KW-0677">Repeat</keyword>
<accession>A0A7E5A1C4</accession>
<dbReference type="PANTHER" id="PTHR45712:SF1">
    <property type="entry name" value="NEPHROCAN"/>
    <property type="match status" value="1"/>
</dbReference>
<evidence type="ECO:0000256" key="1">
    <source>
        <dbReference type="ARBA" id="ARBA00022614"/>
    </source>
</evidence>
<feature type="chain" id="PRO_5029003899" evidence="3">
    <location>
        <begin position="16"/>
        <end position="445"/>
    </location>
</feature>
<evidence type="ECO:0000313" key="5">
    <source>
        <dbReference type="WBParaSite" id="Pan_g8775.t1"/>
    </source>
</evidence>
<evidence type="ECO:0000313" key="4">
    <source>
        <dbReference type="Proteomes" id="UP000492821"/>
    </source>
</evidence>
<proteinExistence type="predicted"/>
<dbReference type="Pfam" id="PF13855">
    <property type="entry name" value="LRR_8"/>
    <property type="match status" value="2"/>
</dbReference>
<feature type="signal peptide" evidence="3">
    <location>
        <begin position="1"/>
        <end position="15"/>
    </location>
</feature>
<dbReference type="PANTHER" id="PTHR45712">
    <property type="entry name" value="AGAP008170-PA"/>
    <property type="match status" value="1"/>
</dbReference>
<name>A0A7E5A1C4_PANRE</name>
<evidence type="ECO:0000256" key="3">
    <source>
        <dbReference type="SAM" id="SignalP"/>
    </source>
</evidence>
<sequence length="445" mass="49801">MRWCLLLLGIGLAVAYDCPKDGRLPPSCVCDESEHGMLVRCHNSSIMPILKVLNGKTVDILRIENCTDSFSTPEELPVVFVRKVTIQSCEFEDSPKTMFEAIGSRMRFLNVERNKFQVFPEFGRLGILDTLEIGNNDLTHMTRTTFAELLRLRTLRMNNGSLTHFPTLALKSLNKTLLTLDLSHNLFTDIAAILLPGSHLKKLDLSYNLIASVRIPSFWNMSALVELKLNNNKITELVTWNSMATLKVLDLRGNDIRKISNNFFKSVEAVEMLDVSSNSIVEIPDVSMMKSLANINLDNNNIHSLGEGLFDKNSKLKTVSCRNNRISHISKDTFSTVSGIKLLFLNNNTINVIEKGAFAKLHEVVEVGLSNNKHIEIANVTDPDMKRLVTLDLSSNRLETLKRNDFAADHGLVSLEYVDVRNTGLESIEKGAFHNKTSTILIGGK</sequence>
<dbReference type="SMART" id="SM00369">
    <property type="entry name" value="LRR_TYP"/>
    <property type="match status" value="9"/>
</dbReference>
<dbReference type="Gene3D" id="3.80.10.10">
    <property type="entry name" value="Ribonuclease Inhibitor"/>
    <property type="match status" value="3"/>
</dbReference>
<dbReference type="PROSITE" id="PS51450">
    <property type="entry name" value="LRR"/>
    <property type="match status" value="2"/>
</dbReference>
<dbReference type="WBParaSite" id="Pan_g8775.t1">
    <property type="protein sequence ID" value="Pan_g8775.t1"/>
    <property type="gene ID" value="Pan_g8775"/>
</dbReference>